<organism evidence="2 3">
    <name type="scientific">Heterodera trifolii</name>
    <dbReference type="NCBI Taxonomy" id="157864"/>
    <lineage>
        <taxon>Eukaryota</taxon>
        <taxon>Metazoa</taxon>
        <taxon>Ecdysozoa</taxon>
        <taxon>Nematoda</taxon>
        <taxon>Chromadorea</taxon>
        <taxon>Rhabditida</taxon>
        <taxon>Tylenchina</taxon>
        <taxon>Tylenchomorpha</taxon>
        <taxon>Tylenchoidea</taxon>
        <taxon>Heteroderidae</taxon>
        <taxon>Heteroderinae</taxon>
        <taxon>Heterodera</taxon>
    </lineage>
</organism>
<dbReference type="Proteomes" id="UP001620626">
    <property type="component" value="Unassembled WGS sequence"/>
</dbReference>
<evidence type="ECO:0000313" key="3">
    <source>
        <dbReference type="Proteomes" id="UP001620626"/>
    </source>
</evidence>
<reference evidence="2 3" key="1">
    <citation type="submission" date="2024-10" db="EMBL/GenBank/DDBJ databases">
        <authorList>
            <person name="Kim D."/>
        </authorList>
    </citation>
    <scope>NUCLEOTIDE SEQUENCE [LARGE SCALE GENOMIC DNA]</scope>
    <source>
        <strain evidence="2">BH-2024</strain>
    </source>
</reference>
<name>A0ABD2KUX5_9BILA</name>
<proteinExistence type="predicted"/>
<protein>
    <submittedName>
        <fullName evidence="2">Uncharacterized protein</fullName>
    </submittedName>
</protein>
<dbReference type="AlphaFoldDB" id="A0ABD2KUX5"/>
<sequence length="126" mass="14312">MRQGNAVLVVPSRIRSSFGGFCGARPNGEYDGYTASEPRAESTRSQMMAEIACYYGGKIAELLFCVKCVRHGDDMREWRKWVLDTLSVSEWMEHEQRGEERRNSSVSSEEESVFEEGNEGGRCFII</sequence>
<feature type="region of interest" description="Disordered" evidence="1">
    <location>
        <begin position="93"/>
        <end position="120"/>
    </location>
</feature>
<evidence type="ECO:0000256" key="1">
    <source>
        <dbReference type="SAM" id="MobiDB-lite"/>
    </source>
</evidence>
<feature type="compositionally biased region" description="Basic and acidic residues" evidence="1">
    <location>
        <begin position="93"/>
        <end position="103"/>
    </location>
</feature>
<gene>
    <name evidence="2" type="ORF">niasHT_011874</name>
</gene>
<dbReference type="InterPro" id="IPR037219">
    <property type="entry name" value="Peptidase_M41-like"/>
</dbReference>
<accession>A0ABD2KUX5</accession>
<keyword evidence="3" id="KW-1185">Reference proteome</keyword>
<dbReference type="EMBL" id="JBICBT010000649">
    <property type="protein sequence ID" value="KAL3106497.1"/>
    <property type="molecule type" value="Genomic_DNA"/>
</dbReference>
<feature type="compositionally biased region" description="Acidic residues" evidence="1">
    <location>
        <begin position="108"/>
        <end position="118"/>
    </location>
</feature>
<dbReference type="Gene3D" id="1.20.58.760">
    <property type="entry name" value="Peptidase M41"/>
    <property type="match status" value="1"/>
</dbReference>
<evidence type="ECO:0000313" key="2">
    <source>
        <dbReference type="EMBL" id="KAL3106497.1"/>
    </source>
</evidence>
<comment type="caution">
    <text evidence="2">The sequence shown here is derived from an EMBL/GenBank/DDBJ whole genome shotgun (WGS) entry which is preliminary data.</text>
</comment>